<dbReference type="InterPro" id="IPR029045">
    <property type="entry name" value="ClpP/crotonase-like_dom_sf"/>
</dbReference>
<dbReference type="InterPro" id="IPR052377">
    <property type="entry name" value="Mitochondrial_ECH-domain"/>
</dbReference>
<evidence type="ECO:0000256" key="6">
    <source>
        <dbReference type="ARBA" id="ARBA00040545"/>
    </source>
</evidence>
<dbReference type="Gene3D" id="3.90.226.10">
    <property type="entry name" value="2-enoyl-CoA Hydratase, Chain A, domain 1"/>
    <property type="match status" value="1"/>
</dbReference>
<accession>A0A6P1SW17</accession>
<dbReference type="PANTHER" id="PTHR43602">
    <property type="match status" value="1"/>
</dbReference>
<dbReference type="NCBIfam" id="NF006008">
    <property type="entry name" value="PRK08139.1"/>
    <property type="match status" value="1"/>
</dbReference>
<evidence type="ECO:0000256" key="4">
    <source>
        <dbReference type="ARBA" id="ARBA00023098"/>
    </source>
</evidence>
<protein>
    <recommendedName>
        <fullName evidence="6">Enoyl-CoA hydratase domain-containing protein 3, mitochondrial</fullName>
    </recommendedName>
</protein>
<dbReference type="KEGG" id="amaq:GO499_06445"/>
<sequence length="260" mass="27933">MEKPLVVCDYAPPIAKLTLNSPDNFNALSEAMVDSLTKVLGEIGDRRDIKAVLLTGAGKGFCAGHDLRELDAARRDHEDGGREFFVQLFNKSAEMMIRIMKLPQPVIALPHGVAAAAGCQLVATCDLAVAASDTQFGVNGVNIGLFCSTPMVAMSRTMQRKPLMEMLLTGEFIDGERAREVGLINRVVPADRLSAEGLELATLIASKSDSVISVGKEAFYAQAELPLAAAYEYTAEIMAENMMLQETSASIHAFAAKPKN</sequence>
<evidence type="ECO:0000256" key="5">
    <source>
        <dbReference type="ARBA" id="ARBA00037410"/>
    </source>
</evidence>
<keyword evidence="3" id="KW-0809">Transit peptide</keyword>
<dbReference type="InterPro" id="IPR014748">
    <property type="entry name" value="Enoyl-CoA_hydra_C"/>
</dbReference>
<evidence type="ECO:0000256" key="1">
    <source>
        <dbReference type="ARBA" id="ARBA00005254"/>
    </source>
</evidence>
<keyword evidence="4" id="KW-0443">Lipid metabolism</keyword>
<reference evidence="7 8" key="1">
    <citation type="submission" date="2019-12" db="EMBL/GenBank/DDBJ databases">
        <title>Complete genome sequence of Algicella marina strain 9Alg 56(T) isolated from the red alga Tichocarpus crinitus.</title>
        <authorList>
            <person name="Kim S.-G."/>
            <person name="Nedashkovskaya O.I."/>
        </authorList>
    </citation>
    <scope>NUCLEOTIDE SEQUENCE [LARGE SCALE GENOMIC DNA]</scope>
    <source>
        <strain evidence="7 8">9Alg 56</strain>
    </source>
</reference>
<dbReference type="GO" id="GO:0006631">
    <property type="term" value="P:fatty acid metabolic process"/>
    <property type="evidence" value="ECO:0007669"/>
    <property type="project" value="UniProtKB-KW"/>
</dbReference>
<dbReference type="RefSeq" id="WP_161861430.1">
    <property type="nucleotide sequence ID" value="NZ_CP046620.1"/>
</dbReference>
<name>A0A6P1SW17_9RHOB</name>
<evidence type="ECO:0000256" key="3">
    <source>
        <dbReference type="ARBA" id="ARBA00022946"/>
    </source>
</evidence>
<comment type="similarity">
    <text evidence="1">Belongs to the enoyl-CoA hydratase/isomerase family.</text>
</comment>
<dbReference type="EMBL" id="CP046620">
    <property type="protein sequence ID" value="QHQ34864.1"/>
    <property type="molecule type" value="Genomic_DNA"/>
</dbReference>
<keyword evidence="7" id="KW-0456">Lyase</keyword>
<dbReference type="Gene3D" id="1.10.12.10">
    <property type="entry name" value="Lyase 2-enoyl-coa Hydratase, Chain A, domain 2"/>
    <property type="match status" value="1"/>
</dbReference>
<dbReference type="InterPro" id="IPR001753">
    <property type="entry name" value="Enoyl-CoA_hydra/iso"/>
</dbReference>
<evidence type="ECO:0000313" key="7">
    <source>
        <dbReference type="EMBL" id="QHQ34864.1"/>
    </source>
</evidence>
<dbReference type="PANTHER" id="PTHR43602:SF1">
    <property type="entry name" value="ENOYL-COA HYDRATASE DOMAIN-CONTAINING PROTEIN 3, MITOCHONDRIAL"/>
    <property type="match status" value="1"/>
</dbReference>
<gene>
    <name evidence="7" type="ORF">GO499_06445</name>
</gene>
<proteinExistence type="inferred from homology"/>
<dbReference type="SUPFAM" id="SSF52096">
    <property type="entry name" value="ClpP/crotonase"/>
    <property type="match status" value="1"/>
</dbReference>
<keyword evidence="8" id="KW-1185">Reference proteome</keyword>
<comment type="function">
    <text evidence="5">May play a role in fatty acid biosynthesis and insulin sensitivity.</text>
</comment>
<dbReference type="AlphaFoldDB" id="A0A6P1SW17"/>
<evidence type="ECO:0000256" key="2">
    <source>
        <dbReference type="ARBA" id="ARBA00022832"/>
    </source>
</evidence>
<dbReference type="Pfam" id="PF00378">
    <property type="entry name" value="ECH_1"/>
    <property type="match status" value="1"/>
</dbReference>
<dbReference type="CDD" id="cd06558">
    <property type="entry name" value="crotonase-like"/>
    <property type="match status" value="1"/>
</dbReference>
<organism evidence="7 8">
    <name type="scientific">Algicella marina</name>
    <dbReference type="NCBI Taxonomy" id="2683284"/>
    <lineage>
        <taxon>Bacteria</taxon>
        <taxon>Pseudomonadati</taxon>
        <taxon>Pseudomonadota</taxon>
        <taxon>Alphaproteobacteria</taxon>
        <taxon>Rhodobacterales</taxon>
        <taxon>Paracoccaceae</taxon>
        <taxon>Algicella</taxon>
    </lineage>
</organism>
<dbReference type="GO" id="GO:0016836">
    <property type="term" value="F:hydro-lyase activity"/>
    <property type="evidence" value="ECO:0007669"/>
    <property type="project" value="TreeGrafter"/>
</dbReference>
<dbReference type="Proteomes" id="UP000464495">
    <property type="component" value="Chromosome"/>
</dbReference>
<keyword evidence="2" id="KW-0276">Fatty acid metabolism</keyword>
<evidence type="ECO:0000313" key="8">
    <source>
        <dbReference type="Proteomes" id="UP000464495"/>
    </source>
</evidence>